<protein>
    <recommendedName>
        <fullName evidence="5">UPF0182 protein K4A83_09935</fullName>
    </recommendedName>
</protein>
<keyword evidence="7" id="KW-1185">Reference proteome</keyword>
<evidence type="ECO:0000256" key="1">
    <source>
        <dbReference type="ARBA" id="ARBA00022475"/>
    </source>
</evidence>
<feature type="transmembrane region" description="Helical" evidence="5">
    <location>
        <begin position="50"/>
        <end position="66"/>
    </location>
</feature>
<reference evidence="6 7" key="1">
    <citation type="submission" date="2021-08" db="EMBL/GenBank/DDBJ databases">
        <title>Draft genome sequence of Spirulina subsalsa with high tolerance to salinity and hype-accumulation of phycocyanin.</title>
        <authorList>
            <person name="Pei H."/>
            <person name="Jiang L."/>
        </authorList>
    </citation>
    <scope>NUCLEOTIDE SEQUENCE [LARGE SCALE GENOMIC DNA]</scope>
    <source>
        <strain evidence="6 7">FACHB-351</strain>
    </source>
</reference>
<evidence type="ECO:0000313" key="6">
    <source>
        <dbReference type="EMBL" id="MCW6036579.1"/>
    </source>
</evidence>
<evidence type="ECO:0000256" key="2">
    <source>
        <dbReference type="ARBA" id="ARBA00022692"/>
    </source>
</evidence>
<feature type="transmembrane region" description="Helical" evidence="5">
    <location>
        <begin position="318"/>
        <end position="342"/>
    </location>
</feature>
<gene>
    <name evidence="6" type="ORF">K4A83_09935</name>
</gene>
<feature type="transmembrane region" description="Helical" evidence="5">
    <location>
        <begin position="400"/>
        <end position="423"/>
    </location>
</feature>
<keyword evidence="4 5" id="KW-0472">Membrane</keyword>
<keyword evidence="1 5" id="KW-1003">Cell membrane</keyword>
<comment type="subcellular location">
    <subcellularLocation>
        <location evidence="5">Cell membrane</location>
        <topology evidence="5">Multi-pass membrane protein</topology>
    </subcellularLocation>
</comment>
<dbReference type="InterPro" id="IPR005372">
    <property type="entry name" value="UPF0182"/>
</dbReference>
<feature type="transmembrane region" description="Helical" evidence="5">
    <location>
        <begin position="362"/>
        <end position="379"/>
    </location>
</feature>
<evidence type="ECO:0000313" key="7">
    <source>
        <dbReference type="Proteomes" id="UP001526426"/>
    </source>
</evidence>
<feature type="transmembrane region" description="Helical" evidence="5">
    <location>
        <begin position="198"/>
        <end position="221"/>
    </location>
</feature>
<dbReference type="Proteomes" id="UP001526426">
    <property type="component" value="Unassembled WGS sequence"/>
</dbReference>
<evidence type="ECO:0000256" key="3">
    <source>
        <dbReference type="ARBA" id="ARBA00022989"/>
    </source>
</evidence>
<comment type="caution">
    <text evidence="6">The sequence shown here is derived from an EMBL/GenBank/DDBJ whole genome shotgun (WGS) entry which is preliminary data.</text>
</comment>
<dbReference type="HAMAP" id="MF_01600">
    <property type="entry name" value="UPF0182"/>
    <property type="match status" value="1"/>
</dbReference>
<sequence>MHTLLKPILLLLGLWLLFELAARALAETLWFSEVQYLEVFWLQVGTQGGLWLFGTGGSAIFLFLNLRQVRKFQHPQPPESAERAQRGKPAPAQQAAYANTAPLSLKEAILLHRQTSAPPPATSPSNRYPSQIKLSHLLPLVLGLNLLLGFLLLHYGETLLTYNLLAPSWSRSTPSVPSPFKVESILHLVGGVEWGTPFFYAEIVVLLGVVCGVLFAANFLLQAIALLLSLYFGFILSTNWSRILAFFNPTPFETKDPLFHLDISFYIFQFPLWKLLYFCLEGLCLYSLIACTLLYLLSGDSLSQGRFIGFSRPQLRHLETLGGLFLLTLAFAHGLACFDLLYSKRGVNYGASYTDTNVQLPLEIALSLLAALVAIWLLYKARFRPSLHSIACPIPGRQTCSIVPLSLVLVFFYGLAVLLGAFASTTVQRLIVQPNELERETPYIERSIAATRAAFALDRIEAETFDPQPTFSPSQLEANRLTIENIRLWDTRPILKANRQLQEIRLYYTFNDADIDRYSMQIRRTDIPSEFREQKQQIVISPRELDYEKVPEAAQTWVNKHLVYTHGYGFTLSPVNRVGEGGLPVYFVQDIATEEEGGTLRLSDEIIQGSIPIGHPRIYYGELTNTYVMTSTQVKELDYPSGQDNVLNVYDGMGGIDIGSRWKRFAFAQYLKDWQMLFTQNFTPETKLLFRRNINERIRRIAPFLNYDHDPYLVNADIGDPKARELGSYLYWIVDAYTTSPYYPYSDPDGEAFNYIRNPVKVVIDAYSGTVNFYVVDLDDPMIKTWQKVFPTLFKSMEEMPPELFNHIRYPTDFFRIQSESLLTYHMTDPTVFYNREDQWQIPKEIYGEEPLPVEPYHLIMRLPQEQSEEFILLHPYTPVARPNLIAWLAARSDGQQYGKLLLYQFPKQRLVFGVSQIEALINQDPRISQQISLWDIQGSNVVKGNLLVIPLEDSLLYVEPLYLEAEQNSVPTLVRVIVVYENTIVMAPTLDQALAGIFNPAELDEEEEAIIRSLESYEEQLLDTVEP</sequence>
<proteinExistence type="inferred from homology"/>
<organism evidence="6 7">
    <name type="scientific">Spirulina subsalsa FACHB-351</name>
    <dbReference type="NCBI Taxonomy" id="234711"/>
    <lineage>
        <taxon>Bacteria</taxon>
        <taxon>Bacillati</taxon>
        <taxon>Cyanobacteriota</taxon>
        <taxon>Cyanophyceae</taxon>
        <taxon>Spirulinales</taxon>
        <taxon>Spirulinaceae</taxon>
        <taxon>Spirulina</taxon>
    </lineage>
</organism>
<keyword evidence="2 5" id="KW-0812">Transmembrane</keyword>
<dbReference type="Pfam" id="PF03699">
    <property type="entry name" value="UPF0182"/>
    <property type="match status" value="1"/>
</dbReference>
<evidence type="ECO:0000256" key="5">
    <source>
        <dbReference type="HAMAP-Rule" id="MF_01600"/>
    </source>
</evidence>
<feature type="transmembrane region" description="Helical" evidence="5">
    <location>
        <begin position="228"/>
        <end position="247"/>
    </location>
</feature>
<evidence type="ECO:0000256" key="4">
    <source>
        <dbReference type="ARBA" id="ARBA00023136"/>
    </source>
</evidence>
<comment type="similarity">
    <text evidence="5">Belongs to the UPF0182 family.</text>
</comment>
<dbReference type="EMBL" id="JAIHOM010000040">
    <property type="protein sequence ID" value="MCW6036579.1"/>
    <property type="molecule type" value="Genomic_DNA"/>
</dbReference>
<keyword evidence="3 5" id="KW-1133">Transmembrane helix</keyword>
<dbReference type="NCBIfam" id="NF002707">
    <property type="entry name" value="PRK02509.1"/>
    <property type="match status" value="1"/>
</dbReference>
<feature type="transmembrane region" description="Helical" evidence="5">
    <location>
        <begin position="275"/>
        <end position="297"/>
    </location>
</feature>
<name>A0ABT3L653_9CYAN</name>
<dbReference type="PANTHER" id="PTHR39344">
    <property type="entry name" value="UPF0182 PROTEIN SLL1060"/>
    <property type="match status" value="1"/>
</dbReference>
<dbReference type="PANTHER" id="PTHR39344:SF1">
    <property type="entry name" value="UPF0182 PROTEIN SLL1060"/>
    <property type="match status" value="1"/>
</dbReference>
<dbReference type="RefSeq" id="WP_265264354.1">
    <property type="nucleotide sequence ID" value="NZ_JAIHOM010000040.1"/>
</dbReference>
<accession>A0ABT3L653</accession>
<feature type="transmembrane region" description="Helical" evidence="5">
    <location>
        <begin position="137"/>
        <end position="155"/>
    </location>
</feature>